<evidence type="ECO:0000256" key="5">
    <source>
        <dbReference type="ARBA" id="ARBA00022763"/>
    </source>
</evidence>
<sequence length="674" mass="72339">MEMWQLKRLMYPDTATFRMANVRIRIAAIFTRGGGMRVDTPEIRWHYGPTGLNEAVLTIDYLRRPILPSAATGGEIDTMSSTPVAADVPSSSSRSTPQQTSLPTVLATAGSDKEVRLWIMPTDDPLPVFVYTLSAHDRSVNCVRFSPDGSILASASDDSTIVLWSRPKHLVDDDASSWDWSTVASNSDVGRVLLACGHKGDITDLSWSPDSQYLCSVSVDNTASIWHVPTAKLIEKRKDHSQFVQGVAWDPLSEFLVTTGNDRSARIYALHGYHGFPTSGAPASKKKKCQLLHTNRSLGPKDCAAAVTASTVADTPVAHPTSSDLVKAPKQLLFHDDTFPSFSRRPTWTPDGNFCIFPAGLAPRDDSTHATPTHTAYVYARGNLLEPAFHLPGHEKGALAIRCSPVLYALRGVPTARNTFGLPYRVIFAVATLTSVAIYDSQLPRPICVVDRVHYADLTDISWSADGTVLAAASLDGYVSLITLTEADVGAPVPPEDLTRLLAAQRAKMMHNMPRGRKKPPATVSPAPPPAPATTTPDKKDTLVAKKLKPSDGATTSIRQFTTVMSPDVAFDSANMPMTSVPPDQSDGALPPMVHTVAVRKKRKIAPVLVTATPARTVARANDSSKHSATGMAASPTKSICTSSAAATPIDLTMDASADGSETIDEARNNSSDT</sequence>
<gene>
    <name evidence="12" type="ORF">H310_13684</name>
</gene>
<dbReference type="SUPFAM" id="SSF50978">
    <property type="entry name" value="WD40 repeat-like"/>
    <property type="match status" value="1"/>
</dbReference>
<dbReference type="PROSITE" id="PS50294">
    <property type="entry name" value="WD_REPEATS_REGION"/>
    <property type="match status" value="2"/>
</dbReference>
<feature type="domain" description="CAF1B/HIR1 beta-propeller" evidence="11">
    <location>
        <begin position="99"/>
        <end position="271"/>
    </location>
</feature>
<dbReference type="InterPro" id="IPR036322">
    <property type="entry name" value="WD40_repeat_dom_sf"/>
</dbReference>
<keyword evidence="7" id="KW-0234">DNA repair</keyword>
<protein>
    <recommendedName>
        <fullName evidence="11">CAF1B/HIR1 beta-propeller domain-containing protein</fullName>
    </recommendedName>
</protein>
<dbReference type="EMBL" id="KI914006">
    <property type="protein sequence ID" value="ETV91870.1"/>
    <property type="molecule type" value="Genomic_DNA"/>
</dbReference>
<feature type="region of interest" description="Disordered" evidence="10">
    <location>
        <begin position="72"/>
        <end position="105"/>
    </location>
</feature>
<evidence type="ECO:0000256" key="8">
    <source>
        <dbReference type="ARBA" id="ARBA00023242"/>
    </source>
</evidence>
<evidence type="ECO:0000256" key="6">
    <source>
        <dbReference type="ARBA" id="ARBA00022853"/>
    </source>
</evidence>
<dbReference type="EMBL" id="KI914006">
    <property type="protein sequence ID" value="ETV91875.1"/>
    <property type="molecule type" value="Genomic_DNA"/>
</dbReference>
<comment type="subcellular location">
    <subcellularLocation>
        <location evidence="1">Nucleus</location>
    </subcellularLocation>
</comment>
<dbReference type="GO" id="GO:0005634">
    <property type="term" value="C:nucleus"/>
    <property type="evidence" value="ECO:0007669"/>
    <property type="project" value="UniProtKB-SubCell"/>
</dbReference>
<keyword evidence="4" id="KW-0677">Repeat</keyword>
<dbReference type="Pfam" id="PF24105">
    <property type="entry name" value="Beta-prop_CAF1B_HIR1"/>
    <property type="match status" value="2"/>
</dbReference>
<keyword evidence="6" id="KW-0156">Chromatin regulator</keyword>
<dbReference type="RefSeq" id="XP_008879509.1">
    <property type="nucleotide sequence ID" value="XM_008881287.1"/>
</dbReference>
<dbReference type="RefSeq" id="XP_008879504.1">
    <property type="nucleotide sequence ID" value="XM_008881282.1"/>
</dbReference>
<feature type="domain" description="CAF1B/HIR1 beta-propeller" evidence="11">
    <location>
        <begin position="296"/>
        <end position="487"/>
    </location>
</feature>
<dbReference type="InterPro" id="IPR045145">
    <property type="entry name" value="PTHR15271"/>
</dbReference>
<comment type="similarity">
    <text evidence="2">Belongs to the WD repeat HIR1 family.</text>
</comment>
<evidence type="ECO:0000256" key="10">
    <source>
        <dbReference type="SAM" id="MobiDB-lite"/>
    </source>
</evidence>
<dbReference type="EMBL" id="KI914006">
    <property type="protein sequence ID" value="ETV91872.1"/>
    <property type="molecule type" value="Genomic_DNA"/>
</dbReference>
<keyword evidence="3 9" id="KW-0853">WD repeat</keyword>
<accession>A0A024TCY2</accession>
<dbReference type="RefSeq" id="XP_008879503.1">
    <property type="nucleotide sequence ID" value="XM_008881281.1"/>
</dbReference>
<evidence type="ECO:0000313" key="12">
    <source>
        <dbReference type="EMBL" id="ETV91869.1"/>
    </source>
</evidence>
<dbReference type="EMBL" id="KI914006">
    <property type="protein sequence ID" value="ETV91868.1"/>
    <property type="molecule type" value="Genomic_DNA"/>
</dbReference>
<dbReference type="eggNOG" id="KOG1009">
    <property type="taxonomic scope" value="Eukaryota"/>
</dbReference>
<dbReference type="PANTHER" id="PTHR15271:SF4">
    <property type="entry name" value="CHROMATIN ASSEMBLY FACTOR 1 SUBUNIT B"/>
    <property type="match status" value="1"/>
</dbReference>
<dbReference type="GO" id="GO:0033186">
    <property type="term" value="C:CAF-1 complex"/>
    <property type="evidence" value="ECO:0007669"/>
    <property type="project" value="TreeGrafter"/>
</dbReference>
<dbReference type="InterPro" id="IPR055410">
    <property type="entry name" value="Beta-prop_CAF1B_HIR1"/>
</dbReference>
<dbReference type="RefSeq" id="XP_008879502.1">
    <property type="nucleotide sequence ID" value="XM_008881280.1"/>
</dbReference>
<dbReference type="InterPro" id="IPR015943">
    <property type="entry name" value="WD40/YVTN_repeat-like_dom_sf"/>
</dbReference>
<dbReference type="AlphaFoldDB" id="A0A024TCY2"/>
<dbReference type="SMART" id="SM00320">
    <property type="entry name" value="WD40"/>
    <property type="match status" value="5"/>
</dbReference>
<dbReference type="EMBL" id="KI914006">
    <property type="protein sequence ID" value="ETV91873.1"/>
    <property type="molecule type" value="Genomic_DNA"/>
</dbReference>
<feature type="repeat" description="WD" evidence="9">
    <location>
        <begin position="195"/>
        <end position="236"/>
    </location>
</feature>
<feature type="region of interest" description="Disordered" evidence="10">
    <location>
        <begin position="510"/>
        <end position="545"/>
    </location>
</feature>
<evidence type="ECO:0000256" key="7">
    <source>
        <dbReference type="ARBA" id="ARBA00023204"/>
    </source>
</evidence>
<dbReference type="GeneID" id="20090734"/>
<dbReference type="RefSeq" id="XP_008879508.1">
    <property type="nucleotide sequence ID" value="XM_008881286.1"/>
</dbReference>
<dbReference type="PROSITE" id="PS50082">
    <property type="entry name" value="WD_REPEATS_2"/>
    <property type="match status" value="3"/>
</dbReference>
<dbReference type="VEuPathDB" id="FungiDB:H310_13684"/>
<dbReference type="RefSeq" id="XP_008879506.1">
    <property type="nucleotide sequence ID" value="XM_008881284.1"/>
</dbReference>
<dbReference type="GO" id="GO:0006281">
    <property type="term" value="P:DNA repair"/>
    <property type="evidence" value="ECO:0007669"/>
    <property type="project" value="UniProtKB-KW"/>
</dbReference>
<evidence type="ECO:0000256" key="3">
    <source>
        <dbReference type="ARBA" id="ARBA00022574"/>
    </source>
</evidence>
<dbReference type="STRING" id="157072.A0A024TCY2"/>
<dbReference type="EMBL" id="KI914006">
    <property type="protein sequence ID" value="ETV91871.1"/>
    <property type="molecule type" value="Genomic_DNA"/>
</dbReference>
<dbReference type="Gene3D" id="2.130.10.10">
    <property type="entry name" value="YVTN repeat-like/Quinoprotein amine dehydrogenase"/>
    <property type="match status" value="3"/>
</dbReference>
<evidence type="ECO:0000256" key="4">
    <source>
        <dbReference type="ARBA" id="ARBA00022737"/>
    </source>
</evidence>
<reference evidence="12" key="1">
    <citation type="submission" date="2013-12" db="EMBL/GenBank/DDBJ databases">
        <title>The Genome Sequence of Aphanomyces invadans NJM9701.</title>
        <authorList>
            <consortium name="The Broad Institute Genomics Platform"/>
            <person name="Russ C."/>
            <person name="Tyler B."/>
            <person name="van West P."/>
            <person name="Dieguez-Uribeondo J."/>
            <person name="Young S.K."/>
            <person name="Zeng Q."/>
            <person name="Gargeya S."/>
            <person name="Fitzgerald M."/>
            <person name="Abouelleil A."/>
            <person name="Alvarado L."/>
            <person name="Chapman S.B."/>
            <person name="Gainer-Dewar J."/>
            <person name="Goldberg J."/>
            <person name="Griggs A."/>
            <person name="Gujja S."/>
            <person name="Hansen M."/>
            <person name="Howarth C."/>
            <person name="Imamovic A."/>
            <person name="Ireland A."/>
            <person name="Larimer J."/>
            <person name="McCowan C."/>
            <person name="Murphy C."/>
            <person name="Pearson M."/>
            <person name="Poon T.W."/>
            <person name="Priest M."/>
            <person name="Roberts A."/>
            <person name="Saif S."/>
            <person name="Shea T."/>
            <person name="Sykes S."/>
            <person name="Wortman J."/>
            <person name="Nusbaum C."/>
            <person name="Birren B."/>
        </authorList>
    </citation>
    <scope>NUCLEOTIDE SEQUENCE [LARGE SCALE GENOMIC DNA]</scope>
    <source>
        <strain evidence="12">NJM9701</strain>
    </source>
</reference>
<evidence type="ECO:0000256" key="2">
    <source>
        <dbReference type="ARBA" id="ARBA00007306"/>
    </source>
</evidence>
<feature type="repeat" description="WD" evidence="9">
    <location>
        <begin position="133"/>
        <end position="165"/>
    </location>
</feature>
<feature type="region of interest" description="Disordered" evidence="10">
    <location>
        <begin position="619"/>
        <end position="674"/>
    </location>
</feature>
<dbReference type="GO" id="GO:0006335">
    <property type="term" value="P:DNA replication-dependent chromatin assembly"/>
    <property type="evidence" value="ECO:0007669"/>
    <property type="project" value="InterPro"/>
</dbReference>
<feature type="repeat" description="WD" evidence="9">
    <location>
        <begin position="237"/>
        <end position="268"/>
    </location>
</feature>
<evidence type="ECO:0000259" key="11">
    <source>
        <dbReference type="Pfam" id="PF24105"/>
    </source>
</evidence>
<evidence type="ECO:0000256" key="9">
    <source>
        <dbReference type="PROSITE-ProRule" id="PRU00221"/>
    </source>
</evidence>
<feature type="compositionally biased region" description="Low complexity" evidence="10">
    <location>
        <begin position="80"/>
        <end position="104"/>
    </location>
</feature>
<evidence type="ECO:0000256" key="1">
    <source>
        <dbReference type="ARBA" id="ARBA00004123"/>
    </source>
</evidence>
<feature type="compositionally biased region" description="Polar residues" evidence="10">
    <location>
        <begin position="636"/>
        <end position="646"/>
    </location>
</feature>
<dbReference type="RefSeq" id="XP_008879505.1">
    <property type="nucleotide sequence ID" value="XM_008881283.1"/>
</dbReference>
<dbReference type="InterPro" id="IPR001680">
    <property type="entry name" value="WD40_rpt"/>
</dbReference>
<dbReference type="OrthoDB" id="71227at2759"/>
<dbReference type="RefSeq" id="XP_008879507.1">
    <property type="nucleotide sequence ID" value="XM_008881285.1"/>
</dbReference>
<organism evidence="12">
    <name type="scientific">Aphanomyces invadans</name>
    <dbReference type="NCBI Taxonomy" id="157072"/>
    <lineage>
        <taxon>Eukaryota</taxon>
        <taxon>Sar</taxon>
        <taxon>Stramenopiles</taxon>
        <taxon>Oomycota</taxon>
        <taxon>Saprolegniomycetes</taxon>
        <taxon>Saprolegniales</taxon>
        <taxon>Verrucalvaceae</taxon>
        <taxon>Aphanomyces</taxon>
    </lineage>
</organism>
<keyword evidence="5" id="KW-0227">DNA damage</keyword>
<dbReference type="GO" id="GO:0006334">
    <property type="term" value="P:nucleosome assembly"/>
    <property type="evidence" value="ECO:0007669"/>
    <property type="project" value="TreeGrafter"/>
</dbReference>
<dbReference type="EMBL" id="KI914006">
    <property type="protein sequence ID" value="ETV91874.1"/>
    <property type="molecule type" value="Genomic_DNA"/>
</dbReference>
<dbReference type="PANTHER" id="PTHR15271">
    <property type="entry name" value="CHROMATIN ASSEMBLY FACTOR 1 SUBUNIT B"/>
    <property type="match status" value="1"/>
</dbReference>
<proteinExistence type="inferred from homology"/>
<keyword evidence="8" id="KW-0539">Nucleus</keyword>
<name>A0A024TCY2_9STRA</name>
<dbReference type="EMBL" id="KI914006">
    <property type="protein sequence ID" value="ETV91869.1"/>
    <property type="molecule type" value="Genomic_DNA"/>
</dbReference>